<reference evidence="3 4" key="1">
    <citation type="journal article" date="2018" name="IMA Fungus">
        <title>IMA Genome-F 9: Draft genome sequence of Annulohypoxylon stygium, Aspergillus mulundensis, Berkeleyomyces basicola (syn. Thielaviopsis basicola), Ceratocystis smalleyi, two Cercospora beticola strains, Coleophoma cylindrospora, Fusarium fracticaudum, Phialophora cf. hyalina, and Morchella septimelata.</title>
        <authorList>
            <person name="Wingfield B.D."/>
            <person name="Bills G.F."/>
            <person name="Dong Y."/>
            <person name="Huang W."/>
            <person name="Nel W.J."/>
            <person name="Swalarsk-Parry B.S."/>
            <person name="Vaghefi N."/>
            <person name="Wilken P.M."/>
            <person name="An Z."/>
            <person name="de Beer Z.W."/>
            <person name="De Vos L."/>
            <person name="Chen L."/>
            <person name="Duong T.A."/>
            <person name="Gao Y."/>
            <person name="Hammerbacher A."/>
            <person name="Kikkert J.R."/>
            <person name="Li Y."/>
            <person name="Li H."/>
            <person name="Li K."/>
            <person name="Li Q."/>
            <person name="Liu X."/>
            <person name="Ma X."/>
            <person name="Naidoo K."/>
            <person name="Pethybridge S.J."/>
            <person name="Sun J."/>
            <person name="Steenkamp E.T."/>
            <person name="van der Nest M.A."/>
            <person name="van Wyk S."/>
            <person name="Wingfield M.J."/>
            <person name="Xiong C."/>
            <person name="Yue Q."/>
            <person name="Zhang X."/>
        </authorList>
    </citation>
    <scope>NUCLEOTIDE SEQUENCE [LARGE SCALE GENOMIC DNA]</scope>
    <source>
        <strain evidence="3 4">BP 5553</strain>
    </source>
</reference>
<name>A0A370TL35_9HELO</name>
<dbReference type="RefSeq" id="XP_031868889.1">
    <property type="nucleotide sequence ID" value="XM_032015468.1"/>
</dbReference>
<organism evidence="3 4">
    <name type="scientific">Venustampulla echinocandica</name>
    <dbReference type="NCBI Taxonomy" id="2656787"/>
    <lineage>
        <taxon>Eukaryota</taxon>
        <taxon>Fungi</taxon>
        <taxon>Dikarya</taxon>
        <taxon>Ascomycota</taxon>
        <taxon>Pezizomycotina</taxon>
        <taxon>Leotiomycetes</taxon>
        <taxon>Helotiales</taxon>
        <taxon>Pleuroascaceae</taxon>
        <taxon>Venustampulla</taxon>
    </lineage>
</organism>
<protein>
    <submittedName>
        <fullName evidence="3">Uncharacterized protein</fullName>
    </submittedName>
</protein>
<evidence type="ECO:0000313" key="3">
    <source>
        <dbReference type="EMBL" id="RDL36233.1"/>
    </source>
</evidence>
<keyword evidence="2" id="KW-0472">Membrane</keyword>
<comment type="caution">
    <text evidence="3">The sequence shown here is derived from an EMBL/GenBank/DDBJ whole genome shotgun (WGS) entry which is preliminary data.</text>
</comment>
<evidence type="ECO:0000256" key="2">
    <source>
        <dbReference type="SAM" id="Phobius"/>
    </source>
</evidence>
<feature type="compositionally biased region" description="Polar residues" evidence="1">
    <location>
        <begin position="1"/>
        <end position="25"/>
    </location>
</feature>
<dbReference type="AlphaFoldDB" id="A0A370TL35"/>
<feature type="transmembrane region" description="Helical" evidence="2">
    <location>
        <begin position="242"/>
        <end position="266"/>
    </location>
</feature>
<feature type="region of interest" description="Disordered" evidence="1">
    <location>
        <begin position="825"/>
        <end position="849"/>
    </location>
</feature>
<evidence type="ECO:0000313" key="4">
    <source>
        <dbReference type="Proteomes" id="UP000254866"/>
    </source>
</evidence>
<feature type="compositionally biased region" description="Basic and acidic residues" evidence="1">
    <location>
        <begin position="101"/>
        <end position="114"/>
    </location>
</feature>
<proteinExistence type="predicted"/>
<feature type="region of interest" description="Disordered" evidence="1">
    <location>
        <begin position="1"/>
        <end position="114"/>
    </location>
</feature>
<dbReference type="Proteomes" id="UP000254866">
    <property type="component" value="Unassembled WGS sequence"/>
</dbReference>
<sequence length="849" mass="92518">MATPTVDTVSIGSPRDQPSTLNLLPQQPGRETDQLVASGPQTDTSARSIPLSRAASQSREDGTSQSEVSSTLKEDQLAQQGQGTPPPGSYLGGPRRLIKPSFREKDRDDREEPRPATWKSLLRVLCRHCIVHLFPVAIICVLLGFNFHRYYIGHSLLGPADWQDDSKIDMLQIAAKIHEISIIASLTTVVCDIICYVLSSNVGVPISAVDAGAAFSGGTYLLSSEFLKIFKSEAYKCRHKVVIAFMAILFCVVANSAGPSSAILMIPKNQTWPSANYDFVLNGTKSEDLWPLTLTERNIGSPHCSDSQKAIEDPSCIAGAYQSIGHYFNSFISFPQGNSFVFDVADALTIRTMQGNVRNSISYGSETWTMAPHAATVAVQEPIRAVWSQRLANLEGTNLKLSDLRAGRVDTTVPVVRTACVPMRNLSSSVNSDGTFPMDFPVLSEYDFWFKMSEKNGYFGNGATNRLNMSSSLLELANGSSTPPFIVKTSWVPLPPSQFGSVSAGLLILMSAAGKEGHGTRFDLGIGCAVDARWAPGQHWLMSSQSDWALAGYSYPTKSTLYGRREGPNGEDDERLFLPAPHGGWSPISLSKDWLQALTPTVPGRAGTSTLDAIFEDTIPSLWAVVVRPSLSSAIYDYHAPDRYELLVLAEHAVANLVADGVSRTGLHLQPRIWDLVTSLTDIPIDTFSKGNPDVILGFPFNGREGTTPLHIEMEVQGYAYMLAGAPSFFALAIMCIYLLIVVVHVVIILTRGHHTATWTTVAELLVRALSPHPPPDAVDGRTTVLLSSEDTEVELDNKTHTYQVFVGVAEHGKEVTVQLDPRREAVDEEEGGQNMVSRRLLRQASPTT</sequence>
<feature type="transmembrane region" description="Helical" evidence="2">
    <location>
        <begin position="180"/>
        <end position="199"/>
    </location>
</feature>
<evidence type="ECO:0000256" key="1">
    <source>
        <dbReference type="SAM" id="MobiDB-lite"/>
    </source>
</evidence>
<keyword evidence="4" id="KW-1185">Reference proteome</keyword>
<keyword evidence="2" id="KW-0812">Transmembrane</keyword>
<dbReference type="EMBL" id="NPIC01000005">
    <property type="protein sequence ID" value="RDL36233.1"/>
    <property type="molecule type" value="Genomic_DNA"/>
</dbReference>
<dbReference type="GeneID" id="43599694"/>
<gene>
    <name evidence="3" type="ORF">BP5553_06845</name>
</gene>
<dbReference type="OrthoDB" id="5342924at2759"/>
<feature type="transmembrane region" description="Helical" evidence="2">
    <location>
        <begin position="729"/>
        <end position="750"/>
    </location>
</feature>
<dbReference type="STRING" id="2656787.A0A370TL35"/>
<keyword evidence="2" id="KW-1133">Transmembrane helix</keyword>
<accession>A0A370TL35</accession>
<feature type="compositionally biased region" description="Polar residues" evidence="1">
    <location>
        <begin position="63"/>
        <end position="83"/>
    </location>
</feature>
<feature type="transmembrane region" description="Helical" evidence="2">
    <location>
        <begin position="130"/>
        <end position="147"/>
    </location>
</feature>